<reference evidence="7 8" key="1">
    <citation type="journal article" date="2009" name="Stand. Genomic Sci.">
        <title>Complete genome sequence of Pirellula staleyi type strain (ATCC 27377).</title>
        <authorList>
            <person name="Clum A."/>
            <person name="Tindall B.J."/>
            <person name="Sikorski J."/>
            <person name="Ivanova N."/>
            <person name="Mavrommatis K."/>
            <person name="Lucas S."/>
            <person name="Glavina del Rio T."/>
            <person name="Nolan M."/>
            <person name="Chen F."/>
            <person name="Tice H."/>
            <person name="Pitluck S."/>
            <person name="Cheng J.F."/>
            <person name="Chertkov O."/>
            <person name="Brettin T."/>
            <person name="Han C."/>
            <person name="Detter J.C."/>
            <person name="Kuske C."/>
            <person name="Bruce D."/>
            <person name="Goodwin L."/>
            <person name="Ovchinikova G."/>
            <person name="Pati A."/>
            <person name="Mikhailova N."/>
            <person name="Chen A."/>
            <person name="Palaniappan K."/>
            <person name="Land M."/>
            <person name="Hauser L."/>
            <person name="Chang Y.J."/>
            <person name="Jeffries C.D."/>
            <person name="Chain P."/>
            <person name="Rohde M."/>
            <person name="Goker M."/>
            <person name="Bristow J."/>
            <person name="Eisen J.A."/>
            <person name="Markowitz V."/>
            <person name="Hugenholtz P."/>
            <person name="Kyrpides N.C."/>
            <person name="Klenk H.P."/>
            <person name="Lapidus A."/>
        </authorList>
    </citation>
    <scope>NUCLEOTIDE SEQUENCE [LARGE SCALE GENOMIC DNA]</scope>
    <source>
        <strain evidence="8">ATCC 27377 / DSM 6068 / ICPB 4128</strain>
    </source>
</reference>
<dbReference type="PROSITE" id="PS50113">
    <property type="entry name" value="PAC"/>
    <property type="match status" value="2"/>
</dbReference>
<dbReference type="eggNOG" id="COG0840">
    <property type="taxonomic scope" value="Bacteria"/>
</dbReference>
<dbReference type="SMART" id="SM00091">
    <property type="entry name" value="PAS"/>
    <property type="match status" value="2"/>
</dbReference>
<evidence type="ECO:0000259" key="6">
    <source>
        <dbReference type="PROSITE" id="PS50885"/>
    </source>
</evidence>
<dbReference type="PROSITE" id="PS50111">
    <property type="entry name" value="CHEMOTAXIS_TRANSDUC_2"/>
    <property type="match status" value="1"/>
</dbReference>
<name>D2R9I6_PIRSD</name>
<evidence type="ECO:0000256" key="1">
    <source>
        <dbReference type="ARBA" id="ARBA00023224"/>
    </source>
</evidence>
<dbReference type="Gene3D" id="3.30.450.20">
    <property type="entry name" value="PAS domain"/>
    <property type="match status" value="2"/>
</dbReference>
<dbReference type="InterPro" id="IPR000014">
    <property type="entry name" value="PAS"/>
</dbReference>
<dbReference type="Pfam" id="PF00015">
    <property type="entry name" value="MCPsignal"/>
    <property type="match status" value="1"/>
</dbReference>
<accession>D2R9I6</accession>
<dbReference type="PROSITE" id="PS50885">
    <property type="entry name" value="HAMP"/>
    <property type="match status" value="1"/>
</dbReference>
<dbReference type="SMART" id="SM00086">
    <property type="entry name" value="PAC"/>
    <property type="match status" value="2"/>
</dbReference>
<dbReference type="SMART" id="SM00304">
    <property type="entry name" value="HAMP"/>
    <property type="match status" value="1"/>
</dbReference>
<dbReference type="Pfam" id="PF08447">
    <property type="entry name" value="PAS_3"/>
    <property type="match status" value="2"/>
</dbReference>
<dbReference type="NCBIfam" id="TIGR00229">
    <property type="entry name" value="sensory_box"/>
    <property type="match status" value="2"/>
</dbReference>
<sequence>MATLVRTRNTPSKTKSKTSNVEQLNVDYAGQVAAIGRSQAVIEFALDGTILMANANFLSTLGYNLEEIQGKHHSMFVEESHRQSYEYKEFWNKLGRGEYQAAEYKRIGKGGSEVWIQASYNPILDREGRPFKVVKYATNITAQKLQNADYQGQISAISKSQAVIEFKMDGTIISANENFLSTLGYSLSEIQGRHHSMFIDESTRQSHEYKEFWNKLGRGEYQAAEYKRLGKGGREIYIQASYNPILDLNGRPFKVVKYATDITAQVFAREELKRKVDSMLEVVAAASSGDLTREISVKGQDSIGQMGEGLARFLTDLRRSVTSIAQNASALAGASEELSSVSTQMSSNAEETSSQANVVSAASEQVSKNVQTVSTGVEEMNSAIREIAKNATDAAKVSQQAVTIANTTNATIAKLGESSAEIGKVVKVITSIAEQTNLLALNATIEAARAGEAGKGFAVVANEVKELAKETAKATEDISRKIEAIQGDTKGAVDAIKQISGVINQINDISNTIASAVEEQTATANEMGRNVAEASKGSGEIAQNITAVASAAQSTTQGASNTQQAAGELSRMAAELQHLVSQFKY</sequence>
<dbReference type="SUPFAM" id="SSF55785">
    <property type="entry name" value="PYP-like sensor domain (PAS domain)"/>
    <property type="match status" value="2"/>
</dbReference>
<dbReference type="KEGG" id="psl:Psta_3072"/>
<dbReference type="InterPro" id="IPR035965">
    <property type="entry name" value="PAS-like_dom_sf"/>
</dbReference>
<dbReference type="InterPro" id="IPR004089">
    <property type="entry name" value="MCPsignal_dom"/>
</dbReference>
<dbReference type="Gene3D" id="1.10.287.950">
    <property type="entry name" value="Methyl-accepting chemotaxis protein"/>
    <property type="match status" value="1"/>
</dbReference>
<dbReference type="CDD" id="cd11386">
    <property type="entry name" value="MCP_signal"/>
    <property type="match status" value="1"/>
</dbReference>
<dbReference type="GO" id="GO:0007165">
    <property type="term" value="P:signal transduction"/>
    <property type="evidence" value="ECO:0007669"/>
    <property type="project" value="UniProtKB-KW"/>
</dbReference>
<evidence type="ECO:0000313" key="7">
    <source>
        <dbReference type="EMBL" id="ADB17736.1"/>
    </source>
</evidence>
<feature type="domain" description="PAC" evidence="5">
    <location>
        <begin position="100"/>
        <end position="152"/>
    </location>
</feature>
<dbReference type="Proteomes" id="UP000001887">
    <property type="component" value="Chromosome"/>
</dbReference>
<proteinExistence type="inferred from homology"/>
<feature type="domain" description="HAMP" evidence="6">
    <location>
        <begin position="270"/>
        <end position="322"/>
    </location>
</feature>
<organism evidence="7 8">
    <name type="scientific">Pirellula staleyi (strain ATCC 27377 / DSM 6068 / ICPB 4128)</name>
    <name type="common">Pirella staleyi</name>
    <dbReference type="NCBI Taxonomy" id="530564"/>
    <lineage>
        <taxon>Bacteria</taxon>
        <taxon>Pseudomonadati</taxon>
        <taxon>Planctomycetota</taxon>
        <taxon>Planctomycetia</taxon>
        <taxon>Pirellulales</taxon>
        <taxon>Pirellulaceae</taxon>
        <taxon>Pirellula</taxon>
    </lineage>
</organism>
<dbReference type="CDD" id="cd00130">
    <property type="entry name" value="PAS"/>
    <property type="match status" value="2"/>
</dbReference>
<dbReference type="InterPro" id="IPR000700">
    <property type="entry name" value="PAS-assoc_C"/>
</dbReference>
<keyword evidence="8" id="KW-1185">Reference proteome</keyword>
<dbReference type="InterPro" id="IPR013655">
    <property type="entry name" value="PAS_fold_3"/>
</dbReference>
<dbReference type="OrthoDB" id="221239at2"/>
<keyword evidence="1 3" id="KW-0807">Transducer</keyword>
<feature type="domain" description="PAC" evidence="5">
    <location>
        <begin position="222"/>
        <end position="274"/>
    </location>
</feature>
<protein>
    <submittedName>
        <fullName evidence="7">Methyl-accepting chemotaxis sensory transducer with Pas/Pac sensor</fullName>
    </submittedName>
</protein>
<comment type="similarity">
    <text evidence="2">Belongs to the methyl-accepting chemotaxis (MCP) protein family.</text>
</comment>
<feature type="domain" description="Methyl-accepting transducer" evidence="4">
    <location>
        <begin position="327"/>
        <end position="573"/>
    </location>
</feature>
<evidence type="ECO:0000259" key="4">
    <source>
        <dbReference type="PROSITE" id="PS50111"/>
    </source>
</evidence>
<evidence type="ECO:0000259" key="5">
    <source>
        <dbReference type="PROSITE" id="PS50113"/>
    </source>
</evidence>
<evidence type="ECO:0000256" key="2">
    <source>
        <dbReference type="ARBA" id="ARBA00029447"/>
    </source>
</evidence>
<dbReference type="SUPFAM" id="SSF58104">
    <property type="entry name" value="Methyl-accepting chemotaxis protein (MCP) signaling domain"/>
    <property type="match status" value="1"/>
</dbReference>
<dbReference type="InterPro" id="IPR003660">
    <property type="entry name" value="HAMP_dom"/>
</dbReference>
<evidence type="ECO:0000313" key="8">
    <source>
        <dbReference type="Proteomes" id="UP000001887"/>
    </source>
</evidence>
<dbReference type="AlphaFoldDB" id="D2R9I6"/>
<dbReference type="STRING" id="530564.Psta_3072"/>
<evidence type="ECO:0000256" key="3">
    <source>
        <dbReference type="PROSITE-ProRule" id="PRU00284"/>
    </source>
</evidence>
<gene>
    <name evidence="7" type="ordered locus">Psta_3072</name>
</gene>
<dbReference type="PANTHER" id="PTHR32089">
    <property type="entry name" value="METHYL-ACCEPTING CHEMOTAXIS PROTEIN MCPB"/>
    <property type="match status" value="1"/>
</dbReference>
<dbReference type="EMBL" id="CP001848">
    <property type="protein sequence ID" value="ADB17736.1"/>
    <property type="molecule type" value="Genomic_DNA"/>
</dbReference>
<dbReference type="SMART" id="SM00283">
    <property type="entry name" value="MA"/>
    <property type="match status" value="1"/>
</dbReference>
<dbReference type="HOGENOM" id="CLU_000445_107_26_0"/>
<dbReference type="GO" id="GO:0016020">
    <property type="term" value="C:membrane"/>
    <property type="evidence" value="ECO:0007669"/>
    <property type="project" value="InterPro"/>
</dbReference>
<dbReference type="InterPro" id="IPR001610">
    <property type="entry name" value="PAC"/>
</dbReference>
<dbReference type="PANTHER" id="PTHR32089:SF112">
    <property type="entry name" value="LYSOZYME-LIKE PROTEIN-RELATED"/>
    <property type="match status" value="1"/>
</dbReference>